<dbReference type="AlphaFoldDB" id="X0WGS0"/>
<dbReference type="EMBL" id="BARS01022168">
    <property type="protein sequence ID" value="GAG11886.1"/>
    <property type="molecule type" value="Genomic_DNA"/>
</dbReference>
<organism evidence="2">
    <name type="scientific">marine sediment metagenome</name>
    <dbReference type="NCBI Taxonomy" id="412755"/>
    <lineage>
        <taxon>unclassified sequences</taxon>
        <taxon>metagenomes</taxon>
        <taxon>ecological metagenomes</taxon>
    </lineage>
</organism>
<dbReference type="Gene3D" id="3.20.20.210">
    <property type="match status" value="1"/>
</dbReference>
<dbReference type="GO" id="GO:0006779">
    <property type="term" value="P:porphyrin-containing compound biosynthetic process"/>
    <property type="evidence" value="ECO:0007669"/>
    <property type="project" value="InterPro"/>
</dbReference>
<dbReference type="InterPro" id="IPR000257">
    <property type="entry name" value="Uroporphyrinogen_deCOase"/>
</dbReference>
<dbReference type="GO" id="GO:0004853">
    <property type="term" value="F:uroporphyrinogen decarboxylase activity"/>
    <property type="evidence" value="ECO:0007669"/>
    <property type="project" value="InterPro"/>
</dbReference>
<dbReference type="SUPFAM" id="SSF51726">
    <property type="entry name" value="UROD/MetE-like"/>
    <property type="match status" value="1"/>
</dbReference>
<dbReference type="Pfam" id="PF01208">
    <property type="entry name" value="URO-D"/>
    <property type="match status" value="1"/>
</dbReference>
<comment type="caution">
    <text evidence="2">The sequence shown here is derived from an EMBL/GenBank/DDBJ whole genome shotgun (WGS) entry which is preliminary data.</text>
</comment>
<feature type="non-terminal residue" evidence="2">
    <location>
        <position position="241"/>
    </location>
</feature>
<sequence length="241" mass="27934">MREPNFNNLLKVLNKEKPERPTLFEFFLHKRLYEKLSGLKLNGNIPNDSRVYINAYKNAGYDYTTVLGSGFSFPTGEIKQEKTRSINEGSIIHDRENFEKYPWPDPDSFDYSHLRDLKDDLPDDMKLIVWGPGGVLENVIFLVGYDNLCFMIYENSQLAEDIFEAVGTRLIRYYELSAKYDTVGALISNDDWGFNTQTLLSPDDFRRYVFPWHKKIVEIIHATEKPAILHSCGNLVSVMDD</sequence>
<protein>
    <recommendedName>
        <fullName evidence="1">Uroporphyrinogen decarboxylase (URO-D) domain-containing protein</fullName>
    </recommendedName>
</protein>
<name>X0WGS0_9ZZZZ</name>
<proteinExistence type="predicted"/>
<gene>
    <name evidence="2" type="ORF">S01H1_35468</name>
</gene>
<dbReference type="InterPro" id="IPR038071">
    <property type="entry name" value="UROD/MetE-like_sf"/>
</dbReference>
<reference evidence="2" key="1">
    <citation type="journal article" date="2014" name="Front. Microbiol.">
        <title>High frequency of phylogenetically diverse reductive dehalogenase-homologous genes in deep subseafloor sedimentary metagenomes.</title>
        <authorList>
            <person name="Kawai M."/>
            <person name="Futagami T."/>
            <person name="Toyoda A."/>
            <person name="Takaki Y."/>
            <person name="Nishi S."/>
            <person name="Hori S."/>
            <person name="Arai W."/>
            <person name="Tsubouchi T."/>
            <person name="Morono Y."/>
            <person name="Uchiyama I."/>
            <person name="Ito T."/>
            <person name="Fujiyama A."/>
            <person name="Inagaki F."/>
            <person name="Takami H."/>
        </authorList>
    </citation>
    <scope>NUCLEOTIDE SEQUENCE</scope>
    <source>
        <strain evidence="2">Expedition CK06-06</strain>
    </source>
</reference>
<evidence type="ECO:0000313" key="2">
    <source>
        <dbReference type="EMBL" id="GAG11886.1"/>
    </source>
</evidence>
<evidence type="ECO:0000259" key="1">
    <source>
        <dbReference type="Pfam" id="PF01208"/>
    </source>
</evidence>
<accession>X0WGS0</accession>
<feature type="domain" description="Uroporphyrinogen decarboxylase (URO-D)" evidence="1">
    <location>
        <begin position="91"/>
        <end position="239"/>
    </location>
</feature>